<organism evidence="14 15">
    <name type="scientific">Oceanomicrobium pacificus</name>
    <dbReference type="NCBI Taxonomy" id="2692916"/>
    <lineage>
        <taxon>Bacteria</taxon>
        <taxon>Pseudomonadati</taxon>
        <taxon>Pseudomonadota</taxon>
        <taxon>Alphaproteobacteria</taxon>
        <taxon>Rhodobacterales</taxon>
        <taxon>Paracoccaceae</taxon>
        <taxon>Oceanomicrobium</taxon>
    </lineage>
</organism>
<keyword evidence="2 10" id="KW-0690">Ribosome biogenesis</keyword>
<dbReference type="EMBL" id="WUWG01000007">
    <property type="protein sequence ID" value="MXU66739.1"/>
    <property type="molecule type" value="Genomic_DNA"/>
</dbReference>
<dbReference type="GO" id="GO:0019843">
    <property type="term" value="F:rRNA binding"/>
    <property type="evidence" value="ECO:0007669"/>
    <property type="project" value="UniProtKB-KW"/>
</dbReference>
<comment type="cofactor">
    <cofactor evidence="10">
        <name>Zn(2+)</name>
        <dbReference type="ChEBI" id="CHEBI:29105"/>
    </cofactor>
    <text evidence="10">Binds 1 zinc ion per subunit.</text>
</comment>
<feature type="domain" description="CP-type G" evidence="13">
    <location>
        <begin position="99"/>
        <end position="255"/>
    </location>
</feature>
<feature type="binding site" evidence="10">
    <location>
        <position position="283"/>
    </location>
    <ligand>
        <name>Zn(2+)</name>
        <dbReference type="ChEBI" id="CHEBI:29105"/>
    </ligand>
</feature>
<evidence type="ECO:0000256" key="5">
    <source>
        <dbReference type="ARBA" id="ARBA00022741"/>
    </source>
</evidence>
<dbReference type="RefSeq" id="WP_160856401.1">
    <property type="nucleotide sequence ID" value="NZ_WUWG01000007.1"/>
</dbReference>
<comment type="caution">
    <text evidence="14">The sequence shown here is derived from an EMBL/GenBank/DDBJ whole genome shotgun (WGS) entry which is preliminary data.</text>
</comment>
<sequence length="352" mass="38529">MTDAGAGMSLPELGWGPRFQSQLDLDEFETCRPARVAEVHRNGLDLISEAGPERIETGPALPSRAFAVGDWLLLERDSGRPVRRLDRFSEMKRRAAGTGREVQLIAANVDTLFITSSCNADFNPPRLERYLALAEQADVTPLIVLTKADLADDVDRYVDRARALLPGLIVEPVDARDPDGLSALRPWCGRGQTVALVGSSGVGKSTLINALSGLDLATQGIREDDAKGRHTTTARSLHRIAGGGWIIDTPGMRALRLLDAEEGVAAVFADIADLAAACRFGDCSHDREPGCAVREAIEDGRLDPARLDRYRKLQREDRRNSESLAEQRDRDRALGKLYRSAQTAARDRRGNR</sequence>
<keyword evidence="6 10" id="KW-0378">Hydrolase</keyword>
<dbReference type="PROSITE" id="PS50936">
    <property type="entry name" value="ENGC_GTPASE"/>
    <property type="match status" value="1"/>
</dbReference>
<comment type="subcellular location">
    <subcellularLocation>
        <location evidence="10">Cytoplasm</location>
    </subcellularLocation>
</comment>
<keyword evidence="5 10" id="KW-0547">Nucleotide-binding</keyword>
<proteinExistence type="inferred from homology"/>
<feature type="binding site" evidence="10">
    <location>
        <begin position="146"/>
        <end position="149"/>
    </location>
    <ligand>
        <name>GTP</name>
        <dbReference type="ChEBI" id="CHEBI:37565"/>
    </ligand>
</feature>
<evidence type="ECO:0000313" key="14">
    <source>
        <dbReference type="EMBL" id="MXU66739.1"/>
    </source>
</evidence>
<evidence type="ECO:0000256" key="7">
    <source>
        <dbReference type="ARBA" id="ARBA00022833"/>
    </source>
</evidence>
<keyword evidence="3 10" id="KW-0479">Metal-binding</keyword>
<dbReference type="Gene3D" id="1.10.40.50">
    <property type="entry name" value="Probable gtpase engc, domain 3"/>
    <property type="match status" value="1"/>
</dbReference>
<evidence type="ECO:0000256" key="8">
    <source>
        <dbReference type="ARBA" id="ARBA00022884"/>
    </source>
</evidence>
<reference evidence="14 15" key="1">
    <citation type="submission" date="2019-12" db="EMBL/GenBank/DDBJ databases">
        <title>Strain KN286 was isolated from seawater, which was collected from Caroline Seamount in the tropical western Pacific.</title>
        <authorList>
            <person name="Wang Q."/>
        </authorList>
    </citation>
    <scope>NUCLEOTIDE SEQUENCE [LARGE SCALE GENOMIC DNA]</scope>
    <source>
        <strain evidence="14 15">KN286</strain>
    </source>
</reference>
<evidence type="ECO:0000259" key="12">
    <source>
        <dbReference type="PROSITE" id="PS50936"/>
    </source>
</evidence>
<dbReference type="Pfam" id="PF03193">
    <property type="entry name" value="RsgA_GTPase"/>
    <property type="match status" value="1"/>
</dbReference>
<dbReference type="AlphaFoldDB" id="A0A6B0TVE6"/>
<dbReference type="InterPro" id="IPR027417">
    <property type="entry name" value="P-loop_NTPase"/>
</dbReference>
<gene>
    <name evidence="10 14" type="primary">rsgA</name>
    <name evidence="14" type="ORF">GSH16_14915</name>
</gene>
<feature type="binding site" evidence="10">
    <location>
        <position position="291"/>
    </location>
    <ligand>
        <name>Zn(2+)</name>
        <dbReference type="ChEBI" id="CHEBI:29105"/>
    </ligand>
</feature>
<evidence type="ECO:0000256" key="4">
    <source>
        <dbReference type="ARBA" id="ARBA00022730"/>
    </source>
</evidence>
<evidence type="ECO:0000259" key="13">
    <source>
        <dbReference type="PROSITE" id="PS51721"/>
    </source>
</evidence>
<keyword evidence="9 10" id="KW-0342">GTP-binding</keyword>
<dbReference type="EC" id="3.6.1.-" evidence="10"/>
<dbReference type="GO" id="GO:0046872">
    <property type="term" value="F:metal ion binding"/>
    <property type="evidence" value="ECO:0007669"/>
    <property type="project" value="UniProtKB-KW"/>
</dbReference>
<evidence type="ECO:0000256" key="6">
    <source>
        <dbReference type="ARBA" id="ARBA00022801"/>
    </source>
</evidence>
<dbReference type="SUPFAM" id="SSF52540">
    <property type="entry name" value="P-loop containing nucleoside triphosphate hydrolases"/>
    <property type="match status" value="1"/>
</dbReference>
<dbReference type="CDD" id="cd01854">
    <property type="entry name" value="YjeQ_EngC"/>
    <property type="match status" value="1"/>
</dbReference>
<dbReference type="Gene3D" id="3.40.50.300">
    <property type="entry name" value="P-loop containing nucleotide triphosphate hydrolases"/>
    <property type="match status" value="1"/>
</dbReference>
<accession>A0A6B0TVE6</accession>
<dbReference type="HAMAP" id="MF_01820">
    <property type="entry name" value="GTPase_RsgA"/>
    <property type="match status" value="1"/>
</dbReference>
<evidence type="ECO:0000256" key="3">
    <source>
        <dbReference type="ARBA" id="ARBA00022723"/>
    </source>
</evidence>
<feature type="region of interest" description="Disordered" evidence="11">
    <location>
        <begin position="312"/>
        <end position="352"/>
    </location>
</feature>
<feature type="binding site" evidence="10">
    <location>
        <position position="278"/>
    </location>
    <ligand>
        <name>Zn(2+)</name>
        <dbReference type="ChEBI" id="CHEBI:29105"/>
    </ligand>
</feature>
<dbReference type="PROSITE" id="PS51721">
    <property type="entry name" value="G_CP"/>
    <property type="match status" value="1"/>
</dbReference>
<comment type="similarity">
    <text evidence="10">Belongs to the TRAFAC class YlqF/YawG GTPase family. RsgA subfamily.</text>
</comment>
<dbReference type="GO" id="GO:0005737">
    <property type="term" value="C:cytoplasm"/>
    <property type="evidence" value="ECO:0007669"/>
    <property type="project" value="UniProtKB-SubCell"/>
</dbReference>
<dbReference type="PANTHER" id="PTHR32120:SF10">
    <property type="entry name" value="SMALL RIBOSOMAL SUBUNIT BIOGENESIS GTPASE RSGA"/>
    <property type="match status" value="1"/>
</dbReference>
<keyword evidence="1 10" id="KW-0963">Cytoplasm</keyword>
<keyword evidence="4 10" id="KW-0699">rRNA-binding</keyword>
<evidence type="ECO:0000256" key="10">
    <source>
        <dbReference type="HAMAP-Rule" id="MF_01820"/>
    </source>
</evidence>
<evidence type="ECO:0000256" key="11">
    <source>
        <dbReference type="SAM" id="MobiDB-lite"/>
    </source>
</evidence>
<dbReference type="GO" id="GO:0005525">
    <property type="term" value="F:GTP binding"/>
    <property type="evidence" value="ECO:0007669"/>
    <property type="project" value="UniProtKB-UniRule"/>
</dbReference>
<keyword evidence="7 10" id="KW-0862">Zinc</keyword>
<evidence type="ECO:0000256" key="9">
    <source>
        <dbReference type="ARBA" id="ARBA00023134"/>
    </source>
</evidence>
<comment type="function">
    <text evidence="10">One of several proteins that assist in the late maturation steps of the functional core of the 30S ribosomal subunit. Helps release RbfA from mature subunits. May play a role in the assembly of ribosomal proteins into the subunit. Circularly permuted GTPase that catalyzes slow GTP hydrolysis, GTPase activity is stimulated by the 30S ribosomal subunit.</text>
</comment>
<dbReference type="GO" id="GO:0003924">
    <property type="term" value="F:GTPase activity"/>
    <property type="evidence" value="ECO:0007669"/>
    <property type="project" value="UniProtKB-UniRule"/>
</dbReference>
<dbReference type="PANTHER" id="PTHR32120">
    <property type="entry name" value="SMALL RIBOSOMAL SUBUNIT BIOGENESIS GTPASE RSGA"/>
    <property type="match status" value="1"/>
</dbReference>
<feature type="compositionally biased region" description="Basic and acidic residues" evidence="11">
    <location>
        <begin position="312"/>
        <end position="334"/>
    </location>
</feature>
<dbReference type="InterPro" id="IPR004881">
    <property type="entry name" value="Ribosome_biogen_GTPase_RsgA"/>
</dbReference>
<evidence type="ECO:0000313" key="15">
    <source>
        <dbReference type="Proteomes" id="UP000436016"/>
    </source>
</evidence>
<dbReference type="InterPro" id="IPR010914">
    <property type="entry name" value="RsgA_GTPase_dom"/>
</dbReference>
<keyword evidence="15" id="KW-1185">Reference proteome</keyword>
<feature type="binding site" evidence="10">
    <location>
        <begin position="198"/>
        <end position="206"/>
    </location>
    <ligand>
        <name>GTP</name>
        <dbReference type="ChEBI" id="CHEBI:37565"/>
    </ligand>
</feature>
<evidence type="ECO:0000256" key="2">
    <source>
        <dbReference type="ARBA" id="ARBA00022517"/>
    </source>
</evidence>
<name>A0A6B0TVE6_9RHOB</name>
<dbReference type="Proteomes" id="UP000436016">
    <property type="component" value="Unassembled WGS sequence"/>
</dbReference>
<dbReference type="GO" id="GO:0042274">
    <property type="term" value="P:ribosomal small subunit biogenesis"/>
    <property type="evidence" value="ECO:0007669"/>
    <property type="project" value="UniProtKB-UniRule"/>
</dbReference>
<keyword evidence="8 10" id="KW-0694">RNA-binding</keyword>
<evidence type="ECO:0000256" key="1">
    <source>
        <dbReference type="ARBA" id="ARBA00022490"/>
    </source>
</evidence>
<feature type="binding site" evidence="10">
    <location>
        <position position="285"/>
    </location>
    <ligand>
        <name>Zn(2+)</name>
        <dbReference type="ChEBI" id="CHEBI:29105"/>
    </ligand>
</feature>
<feature type="domain" description="EngC GTPase" evidence="12">
    <location>
        <begin position="107"/>
        <end position="253"/>
    </location>
</feature>
<dbReference type="NCBIfam" id="TIGR00157">
    <property type="entry name" value="ribosome small subunit-dependent GTPase A"/>
    <property type="match status" value="1"/>
</dbReference>
<dbReference type="InterPro" id="IPR030378">
    <property type="entry name" value="G_CP_dom"/>
</dbReference>
<comment type="subunit">
    <text evidence="10">Monomer. Associates with 30S ribosomal subunit, binds 16S rRNA.</text>
</comment>
<protein>
    <recommendedName>
        <fullName evidence="10">Small ribosomal subunit biogenesis GTPase RsgA</fullName>
        <ecNumber evidence="10">3.6.1.-</ecNumber>
    </recommendedName>
</protein>